<feature type="compositionally biased region" description="Basic and acidic residues" evidence="5">
    <location>
        <begin position="168"/>
        <end position="177"/>
    </location>
</feature>
<evidence type="ECO:0000256" key="5">
    <source>
        <dbReference type="SAM" id="MobiDB-lite"/>
    </source>
</evidence>
<dbReference type="PROSITE" id="PS50097">
    <property type="entry name" value="BTB"/>
    <property type="match status" value="1"/>
</dbReference>
<dbReference type="EMBL" id="VYZF01008350">
    <property type="protein sequence ID" value="NWT49296.1"/>
    <property type="molecule type" value="Genomic_DNA"/>
</dbReference>
<reference evidence="8 9" key="1">
    <citation type="submission" date="2019-09" db="EMBL/GenBank/DDBJ databases">
        <title>Bird 10,000 Genomes (B10K) Project - Family phase.</title>
        <authorList>
            <person name="Zhang G."/>
        </authorList>
    </citation>
    <scope>NUCLEOTIDE SEQUENCE [LARGE SCALE GENOMIC DNA]</scope>
    <source>
        <strain evidence="8">B10K-DU-021-33</strain>
        <tissue evidence="8">Mixed tissue sample</tissue>
    </source>
</reference>
<proteinExistence type="predicted"/>
<dbReference type="AlphaFoldDB" id="A0A7K5P214"/>
<dbReference type="Gene3D" id="1.10.10.2590">
    <property type="entry name" value="BEN domain"/>
    <property type="match status" value="1"/>
</dbReference>
<dbReference type="GO" id="GO:0045892">
    <property type="term" value="P:negative regulation of DNA-templated transcription"/>
    <property type="evidence" value="ECO:0007669"/>
    <property type="project" value="UniProtKB-ARBA"/>
</dbReference>
<dbReference type="PANTHER" id="PTHR46105:SF3">
    <property type="entry name" value="NUCLEUS ACCUMBENS-ASSOCIATED PROTEIN 1"/>
    <property type="match status" value="1"/>
</dbReference>
<evidence type="ECO:0000256" key="1">
    <source>
        <dbReference type="ARBA" id="ARBA00004123"/>
    </source>
</evidence>
<feature type="compositionally biased region" description="Polar residues" evidence="5">
    <location>
        <begin position="141"/>
        <end position="153"/>
    </location>
</feature>
<feature type="compositionally biased region" description="Acidic residues" evidence="5">
    <location>
        <begin position="202"/>
        <end position="215"/>
    </location>
</feature>
<accession>A0A7K5P214</accession>
<dbReference type="GO" id="GO:0000981">
    <property type="term" value="F:DNA-binding transcription factor activity, RNA polymerase II-specific"/>
    <property type="evidence" value="ECO:0007669"/>
    <property type="project" value="TreeGrafter"/>
</dbReference>
<feature type="domain" description="BEN" evidence="7">
    <location>
        <begin position="285"/>
        <end position="382"/>
    </location>
</feature>
<feature type="non-terminal residue" evidence="8">
    <location>
        <position position="1"/>
    </location>
</feature>
<dbReference type="SMART" id="SM00225">
    <property type="entry name" value="BTB"/>
    <property type="match status" value="1"/>
</dbReference>
<evidence type="ECO:0000313" key="9">
    <source>
        <dbReference type="Proteomes" id="UP000524558"/>
    </source>
</evidence>
<dbReference type="CDD" id="cd18290">
    <property type="entry name" value="BTB_POZ_BTBD14B_NAC1"/>
    <property type="match status" value="1"/>
</dbReference>
<feature type="domain" description="BTB" evidence="6">
    <location>
        <begin position="30"/>
        <end position="94"/>
    </location>
</feature>
<dbReference type="GO" id="GO:0031981">
    <property type="term" value="C:nuclear lumen"/>
    <property type="evidence" value="ECO:0007669"/>
    <property type="project" value="UniProtKB-ARBA"/>
</dbReference>
<dbReference type="PROSITE" id="PS51457">
    <property type="entry name" value="BEN"/>
    <property type="match status" value="1"/>
</dbReference>
<dbReference type="GO" id="GO:0042127">
    <property type="term" value="P:regulation of cell population proliferation"/>
    <property type="evidence" value="ECO:0007669"/>
    <property type="project" value="UniProtKB-ARBA"/>
</dbReference>
<dbReference type="Gene3D" id="3.30.710.10">
    <property type="entry name" value="Potassium Channel Kv1.1, Chain A"/>
    <property type="match status" value="1"/>
</dbReference>
<dbReference type="FunFam" id="1.10.10.2590:FF:000002">
    <property type="entry name" value="Putative nucleus accumbens-associated protein 2"/>
    <property type="match status" value="1"/>
</dbReference>
<gene>
    <name evidence="8" type="primary">Nacc2_1</name>
    <name evidence="8" type="ORF">CHRMAC_R07184</name>
</gene>
<evidence type="ECO:0000256" key="4">
    <source>
        <dbReference type="ARBA" id="ARBA00023242"/>
    </source>
</evidence>
<evidence type="ECO:0000259" key="7">
    <source>
        <dbReference type="PROSITE" id="PS51457"/>
    </source>
</evidence>
<keyword evidence="4" id="KW-0539">Nucleus</keyword>
<dbReference type="Pfam" id="PF00651">
    <property type="entry name" value="BTB"/>
    <property type="match status" value="1"/>
</dbReference>
<dbReference type="FunFam" id="3.30.710.10:FF:000009">
    <property type="entry name" value="Zinc finger and BTB domain-containing 37"/>
    <property type="match status" value="1"/>
</dbReference>
<keyword evidence="3" id="KW-0832">Ubl conjugation</keyword>
<sequence>MAQTLQMEIPNFGNSILECLNEQRLQGLYCDVSVVVKGHAFKAHRAVLAASSSYFRDLFNSSKSAVVELPAAVQPQSFQQILSFCYTGRLSMNMGDQFLLMYTAGFLQIQEIMEKGTEFFLKVSSPSCDSQGLHGEEAPSSEPQSPVAQTSGWPSGAAALPLVSRVKTEQGEPDGVHSADQTSPGGTSSAYTSDSPGSFHNEEDEEEDGGEEGSDEQYRQICNMYTMYSMMNVGQAGEAPPTGKGGQGVVGSDHTHWAWSREPPTRGCGQRRGHPWGLLWGRGGRTNVYITRAQLMNCHVSAGTRHKVLLRRLLASFFDRNTLANSCGTGIRSSTNDPSRKPLDSRVLHAVKFYCQNFAPNFKESEMNAIAADMCTNARRVVRKSWMPKLKLKL</sequence>
<dbReference type="InterPro" id="IPR011333">
    <property type="entry name" value="SKP1/BTB/POZ_sf"/>
</dbReference>
<evidence type="ECO:0000256" key="2">
    <source>
        <dbReference type="ARBA" id="ARBA00022499"/>
    </source>
</evidence>
<comment type="caution">
    <text evidence="8">The sequence shown here is derived from an EMBL/GenBank/DDBJ whole genome shotgun (WGS) entry which is preliminary data.</text>
</comment>
<dbReference type="PANTHER" id="PTHR46105">
    <property type="entry name" value="AGAP004733-PA"/>
    <property type="match status" value="1"/>
</dbReference>
<dbReference type="InterPro" id="IPR000210">
    <property type="entry name" value="BTB/POZ_dom"/>
</dbReference>
<name>A0A7K5P214_CHRMC</name>
<dbReference type="Proteomes" id="UP000524558">
    <property type="component" value="Unassembled WGS sequence"/>
</dbReference>
<evidence type="ECO:0000313" key="8">
    <source>
        <dbReference type="EMBL" id="NWT49296.1"/>
    </source>
</evidence>
<evidence type="ECO:0000256" key="3">
    <source>
        <dbReference type="ARBA" id="ARBA00022843"/>
    </source>
</evidence>
<organism evidence="8 9">
    <name type="scientific">Chroicocephalus maculipennis</name>
    <name type="common">Brown-hooded gull</name>
    <name type="synonym">Larus maculipennis</name>
    <dbReference type="NCBI Taxonomy" id="287016"/>
    <lineage>
        <taxon>Eukaryota</taxon>
        <taxon>Metazoa</taxon>
        <taxon>Chordata</taxon>
        <taxon>Craniata</taxon>
        <taxon>Vertebrata</taxon>
        <taxon>Euteleostomi</taxon>
        <taxon>Archelosauria</taxon>
        <taxon>Archosauria</taxon>
        <taxon>Dinosauria</taxon>
        <taxon>Saurischia</taxon>
        <taxon>Theropoda</taxon>
        <taxon>Coelurosauria</taxon>
        <taxon>Aves</taxon>
        <taxon>Neognathae</taxon>
        <taxon>Neoaves</taxon>
        <taxon>Charadriiformes</taxon>
        <taxon>Laridae</taxon>
        <taxon>Chroicocephalus</taxon>
    </lineage>
</organism>
<protein>
    <submittedName>
        <fullName evidence="8">NACC2 protein</fullName>
    </submittedName>
</protein>
<evidence type="ECO:0000259" key="6">
    <source>
        <dbReference type="PROSITE" id="PS50097"/>
    </source>
</evidence>
<keyword evidence="2" id="KW-1017">Isopeptide bond</keyword>
<feature type="non-terminal residue" evidence="8">
    <location>
        <position position="394"/>
    </location>
</feature>
<keyword evidence="9" id="KW-1185">Reference proteome</keyword>
<feature type="region of interest" description="Disordered" evidence="5">
    <location>
        <begin position="130"/>
        <end position="154"/>
    </location>
</feature>
<dbReference type="GO" id="GO:0000978">
    <property type="term" value="F:RNA polymerase II cis-regulatory region sequence-specific DNA binding"/>
    <property type="evidence" value="ECO:0007669"/>
    <property type="project" value="TreeGrafter"/>
</dbReference>
<dbReference type="SMART" id="SM01025">
    <property type="entry name" value="BEN"/>
    <property type="match status" value="1"/>
</dbReference>
<dbReference type="InterPro" id="IPR050457">
    <property type="entry name" value="ZnFinger_BTB_dom_contain"/>
</dbReference>
<comment type="subcellular location">
    <subcellularLocation>
        <location evidence="1">Nucleus</location>
    </subcellularLocation>
</comment>
<feature type="compositionally biased region" description="Polar residues" evidence="5">
    <location>
        <begin position="179"/>
        <end position="198"/>
    </location>
</feature>
<dbReference type="InterPro" id="IPR018379">
    <property type="entry name" value="BEN_domain"/>
</dbReference>
<feature type="region of interest" description="Disordered" evidence="5">
    <location>
        <begin position="168"/>
        <end position="215"/>
    </location>
</feature>
<dbReference type="Pfam" id="PF10523">
    <property type="entry name" value="BEN"/>
    <property type="match status" value="1"/>
</dbReference>
<dbReference type="SUPFAM" id="SSF54695">
    <property type="entry name" value="POZ domain"/>
    <property type="match status" value="1"/>
</dbReference>